<comment type="caution">
    <text evidence="8">The sequence shown here is derived from an EMBL/GenBank/DDBJ whole genome shotgun (WGS) entry which is preliminary data.</text>
</comment>
<comment type="subunit">
    <text evidence="3">Interacts with ERF2.</text>
</comment>
<evidence type="ECO:0000313" key="11">
    <source>
        <dbReference type="EMBL" id="TIC58028.1"/>
    </source>
</evidence>
<name>A0A4T0Q8C4_9BASI</name>
<organism evidence="8 18">
    <name type="scientific">Wallemia mellicola</name>
    <dbReference type="NCBI Taxonomy" id="1708541"/>
    <lineage>
        <taxon>Eukaryota</taxon>
        <taxon>Fungi</taxon>
        <taxon>Dikarya</taxon>
        <taxon>Basidiomycota</taxon>
        <taxon>Wallemiomycotina</taxon>
        <taxon>Wallemiomycetes</taxon>
        <taxon>Wallemiales</taxon>
        <taxon>Wallemiaceae</taxon>
        <taxon>Wallemia</taxon>
    </lineage>
</organism>
<evidence type="ECO:0000313" key="14">
    <source>
        <dbReference type="Proteomes" id="UP000305362"/>
    </source>
</evidence>
<evidence type="ECO:0000313" key="12">
    <source>
        <dbReference type="EMBL" id="TIC60327.1"/>
    </source>
</evidence>
<dbReference type="GO" id="GO:0005789">
    <property type="term" value="C:endoplasmic reticulum membrane"/>
    <property type="evidence" value="ECO:0007669"/>
    <property type="project" value="UniProtKB-SubCell"/>
</dbReference>
<dbReference type="Proteomes" id="UP000305647">
    <property type="component" value="Unassembled WGS sequence"/>
</dbReference>
<dbReference type="EMBL" id="SPRV01000099">
    <property type="protein sequence ID" value="TIC58028.1"/>
    <property type="molecule type" value="Genomic_DNA"/>
</dbReference>
<comment type="similarity">
    <text evidence="2">Belongs to the ERF4 family.</text>
</comment>
<dbReference type="InterPro" id="IPR019383">
    <property type="entry name" value="Golgin_A_7/ERF4"/>
</dbReference>
<evidence type="ECO:0000256" key="4">
    <source>
        <dbReference type="ARBA" id="ARBA00018463"/>
    </source>
</evidence>
<evidence type="ECO:0000313" key="16">
    <source>
        <dbReference type="Proteomes" id="UP000307169"/>
    </source>
</evidence>
<evidence type="ECO:0000256" key="1">
    <source>
        <dbReference type="ARBA" id="ARBA00004406"/>
    </source>
</evidence>
<evidence type="ECO:0000256" key="2">
    <source>
        <dbReference type="ARBA" id="ARBA00007732"/>
    </source>
</evidence>
<dbReference type="Proteomes" id="UP000305362">
    <property type="component" value="Unassembled WGS sequence"/>
</dbReference>
<dbReference type="PANTHER" id="PTHR13254">
    <property type="entry name" value="GOLGI AUTOANTIGEN, GOLGIN SUBFAMILY A, 7"/>
    <property type="match status" value="1"/>
</dbReference>
<dbReference type="EMBL" id="SPRO01000002">
    <property type="protein sequence ID" value="TIC34195.1"/>
    <property type="molecule type" value="Genomic_DNA"/>
</dbReference>
<proteinExistence type="inferred from homology"/>
<sequence length="164" mass="19324">MGDPEQQVMRSRSPASLISGDSSNFNVRLKNFGTAPERRVCIDLPREVVRVDRDYQFGEIWQFARSFPMELEGRLNPEQYHFAIHEINYQLSRAFNPWYAVLDHLCDIASFYTLSLFKRTYFEKRISELEGTLNYLNYNLFNPAGLNILNPSIIGFLYLEIEYY</sequence>
<evidence type="ECO:0000313" key="8">
    <source>
        <dbReference type="EMBL" id="TIB78593.1"/>
    </source>
</evidence>
<evidence type="ECO:0000259" key="7">
    <source>
        <dbReference type="Pfam" id="PF10256"/>
    </source>
</evidence>
<dbReference type="Proteomes" id="UP000310685">
    <property type="component" value="Unassembled WGS sequence"/>
</dbReference>
<dbReference type="EMBL" id="SPRC01000025">
    <property type="protein sequence ID" value="TIB78593.1"/>
    <property type="molecule type" value="Genomic_DNA"/>
</dbReference>
<accession>A0A4T0Q8C4</accession>
<dbReference type="EMBL" id="SPRX01000025">
    <property type="protein sequence ID" value="TIC65238.1"/>
    <property type="molecule type" value="Genomic_DNA"/>
</dbReference>
<evidence type="ECO:0000313" key="15">
    <source>
        <dbReference type="Proteomes" id="UP000305647"/>
    </source>
</evidence>
<dbReference type="GO" id="GO:0031211">
    <property type="term" value="C:endoplasmic reticulum palmitoyltransferase complex"/>
    <property type="evidence" value="ECO:0007669"/>
    <property type="project" value="TreeGrafter"/>
</dbReference>
<gene>
    <name evidence="13" type="ORF">E3Q01_02289</name>
    <name evidence="12" type="ORF">E3Q02_04340</name>
    <name evidence="11" type="ORF">E3Q03_04354</name>
    <name evidence="10" type="ORF">E3Q10_00267</name>
    <name evidence="9" type="ORF">E3Q17_02235</name>
    <name evidence="8" type="ORF">E3Q22_02508</name>
</gene>
<evidence type="ECO:0000313" key="19">
    <source>
        <dbReference type="Proteomes" id="UP000310708"/>
    </source>
</evidence>
<evidence type="ECO:0000313" key="17">
    <source>
        <dbReference type="Proteomes" id="UP000309601"/>
    </source>
</evidence>
<dbReference type="EMBL" id="SPRH01000023">
    <property type="protein sequence ID" value="TIC00470.1"/>
    <property type="molecule type" value="Genomic_DNA"/>
</dbReference>
<evidence type="ECO:0000256" key="3">
    <source>
        <dbReference type="ARBA" id="ARBA00011396"/>
    </source>
</evidence>
<evidence type="ECO:0000313" key="10">
    <source>
        <dbReference type="EMBL" id="TIC34195.1"/>
    </source>
</evidence>
<evidence type="ECO:0000256" key="5">
    <source>
        <dbReference type="ARBA" id="ARBA00022824"/>
    </source>
</evidence>
<dbReference type="InterPro" id="IPR051371">
    <property type="entry name" value="Ras_palmitoyltransferase"/>
</dbReference>
<evidence type="ECO:0000313" key="9">
    <source>
        <dbReference type="EMBL" id="TIC00470.1"/>
    </source>
</evidence>
<dbReference type="OrthoDB" id="2190159at2759"/>
<comment type="subcellular location">
    <subcellularLocation>
        <location evidence="1">Endoplasmic reticulum membrane</location>
        <topology evidence="1">Peripheral membrane protein</topology>
    </subcellularLocation>
</comment>
<dbReference type="PANTHER" id="PTHR13254:SF0">
    <property type="entry name" value="GOLGIN SUBFAMILY A MEMBER 7_ERF4 DOMAIN-CONTAINING PROTEIN"/>
    <property type="match status" value="1"/>
</dbReference>
<feature type="domain" description="Golgin subfamily A member 7/ERF4" evidence="7">
    <location>
        <begin position="48"/>
        <end position="160"/>
    </location>
</feature>
<dbReference type="Proteomes" id="UP000309601">
    <property type="component" value="Unassembled WGS sequence"/>
</dbReference>
<evidence type="ECO:0000313" key="18">
    <source>
        <dbReference type="Proteomes" id="UP000310685"/>
    </source>
</evidence>
<dbReference type="GO" id="GO:0006612">
    <property type="term" value="P:protein targeting to membrane"/>
    <property type="evidence" value="ECO:0007669"/>
    <property type="project" value="TreeGrafter"/>
</dbReference>
<protein>
    <recommendedName>
        <fullName evidence="4">Ras modification protein ERF4</fullName>
    </recommendedName>
</protein>
<dbReference type="OMA" id="FIYICTE"/>
<evidence type="ECO:0000256" key="6">
    <source>
        <dbReference type="ARBA" id="ARBA00023136"/>
    </source>
</evidence>
<evidence type="ECO:0000313" key="13">
    <source>
        <dbReference type="EMBL" id="TIC65238.1"/>
    </source>
</evidence>
<dbReference type="Proteomes" id="UP000310708">
    <property type="component" value="Unassembled WGS sequence"/>
</dbReference>
<dbReference type="AlphaFoldDB" id="A0A4T0Q8C4"/>
<dbReference type="Pfam" id="PF10256">
    <property type="entry name" value="Erf4"/>
    <property type="match status" value="1"/>
</dbReference>
<keyword evidence="6" id="KW-0472">Membrane</keyword>
<dbReference type="EMBL" id="SPRW01000092">
    <property type="protein sequence ID" value="TIC60327.1"/>
    <property type="molecule type" value="Genomic_DNA"/>
</dbReference>
<keyword evidence="5" id="KW-0256">Endoplasmic reticulum</keyword>
<dbReference type="Proteomes" id="UP000307169">
    <property type="component" value="Unassembled WGS sequence"/>
</dbReference>
<reference evidence="14 15" key="1">
    <citation type="submission" date="2019-03" db="EMBL/GenBank/DDBJ databases">
        <title>Sequencing 25 genomes of Wallemia mellicola.</title>
        <authorList>
            <person name="Gostincar C."/>
        </authorList>
    </citation>
    <scope>NUCLEOTIDE SEQUENCE [LARGE SCALE GENOMIC DNA]</scope>
    <source>
        <strain evidence="9 16">EXF-1262</strain>
        <strain evidence="12 17">EXF-1274</strain>
        <strain evidence="11 14">EXF-1277</strain>
        <strain evidence="8 18">EXF-6152</strain>
        <strain evidence="13 19">EXF-757</strain>
        <strain evidence="10 15">EXF-8738</strain>
    </source>
</reference>